<keyword evidence="2" id="KW-1185">Reference proteome</keyword>
<evidence type="ECO:0000313" key="1">
    <source>
        <dbReference type="EMBL" id="KAF2437935.1"/>
    </source>
</evidence>
<dbReference type="Proteomes" id="UP000799764">
    <property type="component" value="Unassembled WGS sequence"/>
</dbReference>
<organism evidence="1 2">
    <name type="scientific">Karstenula rhodostoma CBS 690.94</name>
    <dbReference type="NCBI Taxonomy" id="1392251"/>
    <lineage>
        <taxon>Eukaryota</taxon>
        <taxon>Fungi</taxon>
        <taxon>Dikarya</taxon>
        <taxon>Ascomycota</taxon>
        <taxon>Pezizomycotina</taxon>
        <taxon>Dothideomycetes</taxon>
        <taxon>Pleosporomycetidae</taxon>
        <taxon>Pleosporales</taxon>
        <taxon>Massarineae</taxon>
        <taxon>Didymosphaeriaceae</taxon>
        <taxon>Karstenula</taxon>
    </lineage>
</organism>
<name>A0A9P4P417_9PLEO</name>
<dbReference type="EMBL" id="MU001514">
    <property type="protein sequence ID" value="KAF2437935.1"/>
    <property type="molecule type" value="Genomic_DNA"/>
</dbReference>
<gene>
    <name evidence="1" type="ORF">P171DRAFT_176510</name>
</gene>
<accession>A0A9P4P417</accession>
<evidence type="ECO:0008006" key="3">
    <source>
        <dbReference type="Google" id="ProtNLM"/>
    </source>
</evidence>
<comment type="caution">
    <text evidence="1">The sequence shown here is derived from an EMBL/GenBank/DDBJ whole genome shotgun (WGS) entry which is preliminary data.</text>
</comment>
<protein>
    <recommendedName>
        <fullName evidence="3">SWIM-type domain-containing protein</fullName>
    </recommendedName>
</protein>
<proteinExistence type="predicted"/>
<evidence type="ECO:0000313" key="2">
    <source>
        <dbReference type="Proteomes" id="UP000799764"/>
    </source>
</evidence>
<dbReference type="AlphaFoldDB" id="A0A9P4P417"/>
<reference evidence="1" key="1">
    <citation type="journal article" date="2020" name="Stud. Mycol.">
        <title>101 Dothideomycetes genomes: a test case for predicting lifestyles and emergence of pathogens.</title>
        <authorList>
            <person name="Haridas S."/>
            <person name="Albert R."/>
            <person name="Binder M."/>
            <person name="Bloem J."/>
            <person name="Labutti K."/>
            <person name="Salamov A."/>
            <person name="Andreopoulos B."/>
            <person name="Baker S."/>
            <person name="Barry K."/>
            <person name="Bills G."/>
            <person name="Bluhm B."/>
            <person name="Cannon C."/>
            <person name="Castanera R."/>
            <person name="Culley D."/>
            <person name="Daum C."/>
            <person name="Ezra D."/>
            <person name="Gonzalez J."/>
            <person name="Henrissat B."/>
            <person name="Kuo A."/>
            <person name="Liang C."/>
            <person name="Lipzen A."/>
            <person name="Lutzoni F."/>
            <person name="Magnuson J."/>
            <person name="Mondo S."/>
            <person name="Nolan M."/>
            <person name="Ohm R."/>
            <person name="Pangilinan J."/>
            <person name="Park H.-J."/>
            <person name="Ramirez L."/>
            <person name="Alfaro M."/>
            <person name="Sun H."/>
            <person name="Tritt A."/>
            <person name="Yoshinaga Y."/>
            <person name="Zwiers L.-H."/>
            <person name="Turgeon B."/>
            <person name="Goodwin S."/>
            <person name="Spatafora J."/>
            <person name="Crous P."/>
            <person name="Grigoriev I."/>
        </authorList>
    </citation>
    <scope>NUCLEOTIDE SEQUENCE</scope>
    <source>
        <strain evidence="1">CBS 690.94</strain>
    </source>
</reference>
<sequence length="173" mass="19360">MCRRHYECKCGCDSTTGLMKDQCDHLQASFERLWALRVHVGEVWRYLRTHSEIAVNVDGDSAELDTYCAILRIPHADQGPSLHTWQQRRPCLRYQSALRAVIFFSSLPCSVCRRPNALKLSGCFLAVVCVTGSDRGQSRHGNGGRLPLYSPITAGQDKRVRAGAPENLVRQGC</sequence>